<gene>
    <name evidence="2" type="ORF">DSTB1V02_LOCUS14329</name>
</gene>
<evidence type="ECO:0000313" key="2">
    <source>
        <dbReference type="EMBL" id="CAD7254583.1"/>
    </source>
</evidence>
<feature type="compositionally biased region" description="Polar residues" evidence="1">
    <location>
        <begin position="86"/>
        <end position="99"/>
    </location>
</feature>
<feature type="region of interest" description="Disordered" evidence="1">
    <location>
        <begin position="76"/>
        <end position="99"/>
    </location>
</feature>
<name>A0A7R9AHZ2_9CRUS</name>
<reference evidence="2" key="1">
    <citation type="submission" date="2020-11" db="EMBL/GenBank/DDBJ databases">
        <authorList>
            <person name="Tran Van P."/>
        </authorList>
    </citation>
    <scope>NUCLEOTIDE SEQUENCE</scope>
</reference>
<proteinExistence type="predicted"/>
<dbReference type="Proteomes" id="UP000677054">
    <property type="component" value="Unassembled WGS sequence"/>
</dbReference>
<dbReference type="EMBL" id="CAJPEV010010653">
    <property type="protein sequence ID" value="CAG0906048.1"/>
    <property type="molecule type" value="Genomic_DNA"/>
</dbReference>
<protein>
    <submittedName>
        <fullName evidence="2">Uncharacterized protein</fullName>
    </submittedName>
</protein>
<sequence>MREFLVERIWSRLSCPISKRTGNKSVEVIEEAIKYIDQLHSSLLERLQKRRILPSRLQGVPVNASDPSSVRRFVHNLIGSTGGSTGPPQATSVDPSGKS</sequence>
<evidence type="ECO:0000256" key="1">
    <source>
        <dbReference type="SAM" id="MobiDB-lite"/>
    </source>
</evidence>
<accession>A0A7R9AHZ2</accession>
<dbReference type="AlphaFoldDB" id="A0A7R9AHZ2"/>
<dbReference type="EMBL" id="LR910171">
    <property type="protein sequence ID" value="CAD7254583.1"/>
    <property type="molecule type" value="Genomic_DNA"/>
</dbReference>
<organism evidence="2">
    <name type="scientific">Darwinula stevensoni</name>
    <dbReference type="NCBI Taxonomy" id="69355"/>
    <lineage>
        <taxon>Eukaryota</taxon>
        <taxon>Metazoa</taxon>
        <taxon>Ecdysozoa</taxon>
        <taxon>Arthropoda</taxon>
        <taxon>Crustacea</taxon>
        <taxon>Oligostraca</taxon>
        <taxon>Ostracoda</taxon>
        <taxon>Podocopa</taxon>
        <taxon>Podocopida</taxon>
        <taxon>Darwinulocopina</taxon>
        <taxon>Darwinuloidea</taxon>
        <taxon>Darwinulidae</taxon>
        <taxon>Darwinula</taxon>
    </lineage>
</organism>
<dbReference type="OrthoDB" id="6373459at2759"/>
<keyword evidence="3" id="KW-1185">Reference proteome</keyword>
<evidence type="ECO:0000313" key="3">
    <source>
        <dbReference type="Proteomes" id="UP000677054"/>
    </source>
</evidence>